<name>A0A097R120_HAFAL</name>
<reference evidence="2 3" key="1">
    <citation type="journal article" date="2014" name="Gut Pathog.">
        <title>Gene clusters of Hafnia alvei strain FB1 important in survival and pathogenesis: a draft genome perspective.</title>
        <authorList>
            <person name="Tan J.Y."/>
            <person name="Yin W.F."/>
            <person name="Chan K.G."/>
        </authorList>
    </citation>
    <scope>NUCLEOTIDE SEQUENCE [LARGE SCALE GENOMIC DNA]</scope>
    <source>
        <strain evidence="2 3">FB1</strain>
    </source>
</reference>
<feature type="transmembrane region" description="Helical" evidence="1">
    <location>
        <begin position="57"/>
        <end position="82"/>
    </location>
</feature>
<proteinExistence type="predicted"/>
<dbReference type="RefSeq" id="WP_025800980.1">
    <property type="nucleotide sequence ID" value="NZ_CP009706.1"/>
</dbReference>
<keyword evidence="1" id="KW-0472">Membrane</keyword>
<evidence type="ECO:0000256" key="1">
    <source>
        <dbReference type="SAM" id="Phobius"/>
    </source>
</evidence>
<dbReference type="KEGG" id="hav:AT03_08370"/>
<protein>
    <submittedName>
        <fullName evidence="2">Uncharacterized protein</fullName>
    </submittedName>
</protein>
<evidence type="ECO:0000313" key="2">
    <source>
        <dbReference type="EMBL" id="AIU72405.1"/>
    </source>
</evidence>
<gene>
    <name evidence="2" type="ORF">AT03_08370</name>
</gene>
<dbReference type="AlphaFoldDB" id="A0A097R120"/>
<dbReference type="EMBL" id="CP009706">
    <property type="protein sequence ID" value="AIU72405.1"/>
    <property type="molecule type" value="Genomic_DNA"/>
</dbReference>
<accession>A0A097R120</accession>
<sequence length="87" mass="9656">MRLRLISLFTAIIVFEMQVVLLDLLSKAENMPVSFNPLNAISAVGFVLGWTTGLNTVMALITAAVALLLIPVGVYCLCHAWLRQRRR</sequence>
<dbReference type="HOGENOM" id="CLU_2478998_0_0_6"/>
<evidence type="ECO:0000313" key="3">
    <source>
        <dbReference type="Proteomes" id="UP000029986"/>
    </source>
</evidence>
<keyword evidence="3" id="KW-1185">Reference proteome</keyword>
<keyword evidence="1" id="KW-0812">Transmembrane</keyword>
<organism evidence="2 3">
    <name type="scientific">Hafnia alvei FB1</name>
    <dbReference type="NCBI Taxonomy" id="1453496"/>
    <lineage>
        <taxon>Bacteria</taxon>
        <taxon>Pseudomonadati</taxon>
        <taxon>Pseudomonadota</taxon>
        <taxon>Gammaproteobacteria</taxon>
        <taxon>Enterobacterales</taxon>
        <taxon>Hafniaceae</taxon>
        <taxon>Hafnia</taxon>
    </lineage>
</organism>
<dbReference type="eggNOG" id="ENOG502ZFIC">
    <property type="taxonomic scope" value="Bacteria"/>
</dbReference>
<feature type="transmembrane region" description="Helical" evidence="1">
    <location>
        <begin position="6"/>
        <end position="26"/>
    </location>
</feature>
<dbReference type="Proteomes" id="UP000029986">
    <property type="component" value="Chromosome"/>
</dbReference>
<dbReference type="OrthoDB" id="6637850at2"/>
<keyword evidence="1" id="KW-1133">Transmembrane helix</keyword>
<dbReference type="PATRIC" id="fig|1453496.5.peg.1671"/>